<dbReference type="GO" id="GO:0016020">
    <property type="term" value="C:membrane"/>
    <property type="evidence" value="ECO:0007669"/>
    <property type="project" value="UniProtKB-SubCell"/>
</dbReference>
<organism evidence="12">
    <name type="scientific">marine metagenome</name>
    <dbReference type="NCBI Taxonomy" id="408172"/>
    <lineage>
        <taxon>unclassified sequences</taxon>
        <taxon>metagenomes</taxon>
        <taxon>ecological metagenomes</taxon>
    </lineage>
</organism>
<dbReference type="PANTHER" id="PTHR45528:SF9">
    <property type="entry name" value="SENSOR HISTIDINE KINASE YBDK"/>
    <property type="match status" value="1"/>
</dbReference>
<dbReference type="InterPro" id="IPR003660">
    <property type="entry name" value="HAMP_dom"/>
</dbReference>
<dbReference type="SUPFAM" id="SSF158472">
    <property type="entry name" value="HAMP domain-like"/>
    <property type="match status" value="1"/>
</dbReference>
<feature type="domain" description="HAMP" evidence="11">
    <location>
        <begin position="115"/>
        <end position="168"/>
    </location>
</feature>
<keyword evidence="6 10" id="KW-0812">Transmembrane</keyword>
<evidence type="ECO:0000256" key="3">
    <source>
        <dbReference type="ARBA" id="ARBA00012438"/>
    </source>
</evidence>
<evidence type="ECO:0000256" key="4">
    <source>
        <dbReference type="ARBA" id="ARBA00022553"/>
    </source>
</evidence>
<dbReference type="EC" id="2.7.13.3" evidence="3"/>
<reference evidence="12" key="1">
    <citation type="submission" date="2018-05" db="EMBL/GenBank/DDBJ databases">
        <authorList>
            <person name="Lanie J.A."/>
            <person name="Ng W.-L."/>
            <person name="Kazmierczak K.M."/>
            <person name="Andrzejewski T.M."/>
            <person name="Davidsen T.M."/>
            <person name="Wayne K.J."/>
            <person name="Tettelin H."/>
            <person name="Glass J.I."/>
            <person name="Rusch D."/>
            <person name="Podicherti R."/>
            <person name="Tsui H.-C.T."/>
            <person name="Winkler M.E."/>
        </authorList>
    </citation>
    <scope>NUCLEOTIDE SEQUENCE</scope>
</reference>
<name>A0A382VSI7_9ZZZZ</name>
<dbReference type="EMBL" id="UINC01154330">
    <property type="protein sequence ID" value="SVD49556.1"/>
    <property type="molecule type" value="Genomic_DNA"/>
</dbReference>
<evidence type="ECO:0000256" key="6">
    <source>
        <dbReference type="ARBA" id="ARBA00022692"/>
    </source>
</evidence>
<comment type="subcellular location">
    <subcellularLocation>
        <location evidence="2">Membrane</location>
        <topology evidence="2">Multi-pass membrane protein</topology>
    </subcellularLocation>
</comment>
<dbReference type="SMART" id="SM00304">
    <property type="entry name" value="HAMP"/>
    <property type="match status" value="1"/>
</dbReference>
<evidence type="ECO:0000256" key="2">
    <source>
        <dbReference type="ARBA" id="ARBA00004141"/>
    </source>
</evidence>
<feature type="transmembrane region" description="Helical" evidence="10">
    <location>
        <begin position="92"/>
        <end position="111"/>
    </location>
</feature>
<evidence type="ECO:0000313" key="12">
    <source>
        <dbReference type="EMBL" id="SVD49556.1"/>
    </source>
</evidence>
<dbReference type="Pfam" id="PF00672">
    <property type="entry name" value="HAMP"/>
    <property type="match status" value="1"/>
</dbReference>
<comment type="catalytic activity">
    <reaction evidence="1">
        <text>ATP + protein L-histidine = ADP + protein N-phospho-L-histidine.</text>
        <dbReference type="EC" id="2.7.13.3"/>
    </reaction>
</comment>
<dbReference type="CDD" id="cd00082">
    <property type="entry name" value="HisKA"/>
    <property type="match status" value="1"/>
</dbReference>
<evidence type="ECO:0000256" key="10">
    <source>
        <dbReference type="SAM" id="Phobius"/>
    </source>
</evidence>
<keyword evidence="7" id="KW-0418">Kinase</keyword>
<keyword evidence="8 10" id="KW-1133">Transmembrane helix</keyword>
<keyword evidence="5" id="KW-0808">Transferase</keyword>
<feature type="non-terminal residue" evidence="12">
    <location>
        <position position="282"/>
    </location>
</feature>
<keyword evidence="9 10" id="KW-0472">Membrane</keyword>
<dbReference type="Gene3D" id="1.10.287.130">
    <property type="match status" value="1"/>
</dbReference>
<evidence type="ECO:0000256" key="7">
    <source>
        <dbReference type="ARBA" id="ARBA00022777"/>
    </source>
</evidence>
<proteinExistence type="predicted"/>
<evidence type="ECO:0000256" key="1">
    <source>
        <dbReference type="ARBA" id="ARBA00000085"/>
    </source>
</evidence>
<feature type="non-terminal residue" evidence="12">
    <location>
        <position position="1"/>
    </location>
</feature>
<evidence type="ECO:0000256" key="8">
    <source>
        <dbReference type="ARBA" id="ARBA00022989"/>
    </source>
</evidence>
<dbReference type="PROSITE" id="PS50885">
    <property type="entry name" value="HAMP"/>
    <property type="match status" value="1"/>
</dbReference>
<dbReference type="GO" id="GO:0000155">
    <property type="term" value="F:phosphorelay sensor kinase activity"/>
    <property type="evidence" value="ECO:0007669"/>
    <property type="project" value="InterPro"/>
</dbReference>
<gene>
    <name evidence="12" type="ORF">METZ01_LOCUS402410</name>
</gene>
<evidence type="ECO:0000256" key="5">
    <source>
        <dbReference type="ARBA" id="ARBA00022679"/>
    </source>
</evidence>
<dbReference type="SUPFAM" id="SSF47384">
    <property type="entry name" value="Homodimeric domain of signal transducing histidine kinase"/>
    <property type="match status" value="1"/>
</dbReference>
<keyword evidence="4" id="KW-0597">Phosphoprotein</keyword>
<dbReference type="AlphaFoldDB" id="A0A382VSI7"/>
<dbReference type="InterPro" id="IPR003661">
    <property type="entry name" value="HisK_dim/P_dom"/>
</dbReference>
<sequence>IISTIDDDRLFEPPDIKALKIVFNKDTPLKIINAFENKSSAILKLPGYIDTYIYVVKYLDEDISNYLTESQQAINFYYTVEDQRTGIKISFIIIYLVIVTLLIFLSISIAIKFSSRFFTSIGNLISASSSIGKGLLDTKVPEIETEKEIETLNKNFNLMIDRLKTQQEKLLISERHEAWESVARKLAHEIKNPLTPILLTIDSLKNKYSSIVNSSDKENFNDYLKTINKQIKQIENLVNEFSDFARMPKPILKENDLISMINENIKLLNEIDLSINIDFKHF</sequence>
<dbReference type="Gene3D" id="6.10.340.10">
    <property type="match status" value="1"/>
</dbReference>
<accession>A0A382VSI7</accession>
<dbReference type="Pfam" id="PF00512">
    <property type="entry name" value="HisKA"/>
    <property type="match status" value="1"/>
</dbReference>
<dbReference type="InterPro" id="IPR050398">
    <property type="entry name" value="HssS/ArlS-like"/>
</dbReference>
<evidence type="ECO:0000256" key="9">
    <source>
        <dbReference type="ARBA" id="ARBA00023136"/>
    </source>
</evidence>
<dbReference type="SMART" id="SM00388">
    <property type="entry name" value="HisKA"/>
    <property type="match status" value="1"/>
</dbReference>
<protein>
    <recommendedName>
        <fullName evidence="3">histidine kinase</fullName>
        <ecNumber evidence="3">2.7.13.3</ecNumber>
    </recommendedName>
</protein>
<dbReference type="InterPro" id="IPR036097">
    <property type="entry name" value="HisK_dim/P_sf"/>
</dbReference>
<evidence type="ECO:0000259" key="11">
    <source>
        <dbReference type="PROSITE" id="PS50885"/>
    </source>
</evidence>
<dbReference type="PANTHER" id="PTHR45528">
    <property type="entry name" value="SENSOR HISTIDINE KINASE CPXA"/>
    <property type="match status" value="1"/>
</dbReference>